<protein>
    <submittedName>
        <fullName evidence="1">Uncharacterized protein</fullName>
    </submittedName>
</protein>
<gene>
    <name evidence="1" type="ORF">Cgig2_010819</name>
</gene>
<reference evidence="1" key="1">
    <citation type="submission" date="2022-04" db="EMBL/GenBank/DDBJ databases">
        <title>Carnegiea gigantea Genome sequencing and assembly v2.</title>
        <authorList>
            <person name="Copetti D."/>
            <person name="Sanderson M.J."/>
            <person name="Burquez A."/>
            <person name="Wojciechowski M.F."/>
        </authorList>
    </citation>
    <scope>NUCLEOTIDE SEQUENCE</scope>
    <source>
        <strain evidence="1">SGP5-SGP5p</strain>
        <tissue evidence="1">Aerial part</tissue>
    </source>
</reference>
<dbReference type="OrthoDB" id="1934719at2759"/>
<evidence type="ECO:0000313" key="2">
    <source>
        <dbReference type="Proteomes" id="UP001153076"/>
    </source>
</evidence>
<evidence type="ECO:0000313" key="1">
    <source>
        <dbReference type="EMBL" id="KAJ8419232.1"/>
    </source>
</evidence>
<organism evidence="1 2">
    <name type="scientific">Carnegiea gigantea</name>
    <dbReference type="NCBI Taxonomy" id="171969"/>
    <lineage>
        <taxon>Eukaryota</taxon>
        <taxon>Viridiplantae</taxon>
        <taxon>Streptophyta</taxon>
        <taxon>Embryophyta</taxon>
        <taxon>Tracheophyta</taxon>
        <taxon>Spermatophyta</taxon>
        <taxon>Magnoliopsida</taxon>
        <taxon>eudicotyledons</taxon>
        <taxon>Gunneridae</taxon>
        <taxon>Pentapetalae</taxon>
        <taxon>Caryophyllales</taxon>
        <taxon>Cactineae</taxon>
        <taxon>Cactaceae</taxon>
        <taxon>Cactoideae</taxon>
        <taxon>Echinocereeae</taxon>
        <taxon>Carnegiea</taxon>
    </lineage>
</organism>
<accession>A0A9Q1GHC5</accession>
<proteinExistence type="predicted"/>
<dbReference type="Proteomes" id="UP001153076">
    <property type="component" value="Unassembled WGS sequence"/>
</dbReference>
<dbReference type="EMBL" id="JAKOGI010005877">
    <property type="protein sequence ID" value="KAJ8419232.1"/>
    <property type="molecule type" value="Genomic_DNA"/>
</dbReference>
<comment type="caution">
    <text evidence="1">The sequence shown here is derived from an EMBL/GenBank/DDBJ whole genome shotgun (WGS) entry which is preliminary data.</text>
</comment>
<name>A0A9Q1GHC5_9CARY</name>
<sequence>MTYDHTPILLQFPSSPKSRLMFQYCEIKHKDFADIITAHGHITCNSPMHSFCKYLNLVRTPFGRMNKEHFSNLKDQQLNTQVIISGHNKRKRPGTSIFRSSLLYGDDSTRLFYGKAKQRKLSSYIYTLKDQEGGLVEGFEQVSHTMFHFHRNLLGEQSSTRSPIDMEVIAQDNVLTSEQ</sequence>
<keyword evidence="2" id="KW-1185">Reference proteome</keyword>
<dbReference type="AlphaFoldDB" id="A0A9Q1GHC5"/>